<sequence length="308" mass="35105">MSNINKTISKKYAILSSIIVILAVILVLTILLKNRGYSLPTLKAINSNISEIKINRGTNETLSIKLNEGKWILNEEYIADLDIIESMTNALNLIKPVEIISRGEDDKEKYKLLDEELLTVIAIDNSLKELRNIKFGMKATLGNNVYAQIDKDKNIYLLGNLSSNPKDIFDKSEDDIINKTISSIRNDKINKITVSYNNKDYTLEKSESTNWLKVWNNSTVKVDDLYSPIYTIANFKADGLIRENLDKNLALYKIEISADSNVLSYEILNKNNTNNNYEVSLENDNNRYYITDATFTNLKEAIDNIINK</sequence>
<reference evidence="3 4" key="1">
    <citation type="journal article" date="1992" name="Lakartidningen">
        <title>[Penicillin V and not amoxicillin is the first choice preparation in acute otitis].</title>
        <authorList>
            <person name="Kamme C."/>
            <person name="Lundgren K."/>
            <person name="Prellner K."/>
        </authorList>
    </citation>
    <scope>NUCLEOTIDE SEQUENCE [LARGE SCALE GENOMIC DNA]</scope>
    <source>
        <strain evidence="3 4">PC3714II</strain>
    </source>
</reference>
<dbReference type="Pfam" id="PF14238">
    <property type="entry name" value="DUF4340"/>
    <property type="match status" value="1"/>
</dbReference>
<gene>
    <name evidence="3" type="ORF">EPJ70_01545</name>
</gene>
<keyword evidence="1" id="KW-1133">Transmembrane helix</keyword>
<evidence type="ECO:0000313" key="4">
    <source>
        <dbReference type="Proteomes" id="UP000324574"/>
    </source>
</evidence>
<protein>
    <submittedName>
        <fullName evidence="3">DUF4340 domain-containing protein</fullName>
    </submittedName>
</protein>
<evidence type="ECO:0000256" key="1">
    <source>
        <dbReference type="SAM" id="Phobius"/>
    </source>
</evidence>
<dbReference type="EMBL" id="SAYG01000003">
    <property type="protein sequence ID" value="TXJ46407.1"/>
    <property type="molecule type" value="Genomic_DNA"/>
</dbReference>
<accession>A0A5C8F7Z8</accession>
<name>A0A5C8F7Z8_9SPIR</name>
<proteinExistence type="predicted"/>
<feature type="transmembrane region" description="Helical" evidence="1">
    <location>
        <begin position="12"/>
        <end position="32"/>
    </location>
</feature>
<organism evidence="3 4">
    <name type="scientific">Brachyspira aalborgi</name>
    <dbReference type="NCBI Taxonomy" id="29522"/>
    <lineage>
        <taxon>Bacteria</taxon>
        <taxon>Pseudomonadati</taxon>
        <taxon>Spirochaetota</taxon>
        <taxon>Spirochaetia</taxon>
        <taxon>Brachyspirales</taxon>
        <taxon>Brachyspiraceae</taxon>
        <taxon>Brachyspira</taxon>
    </lineage>
</organism>
<comment type="caution">
    <text evidence="3">The sequence shown here is derived from an EMBL/GenBank/DDBJ whole genome shotgun (WGS) entry which is preliminary data.</text>
</comment>
<evidence type="ECO:0000313" key="3">
    <source>
        <dbReference type="EMBL" id="TXJ46407.1"/>
    </source>
</evidence>
<dbReference type="InterPro" id="IPR025641">
    <property type="entry name" value="DUF4340"/>
</dbReference>
<feature type="domain" description="DUF4340" evidence="2">
    <location>
        <begin position="76"/>
        <end position="211"/>
    </location>
</feature>
<keyword evidence="1" id="KW-0812">Transmembrane</keyword>
<dbReference type="AlphaFoldDB" id="A0A5C8F7Z8"/>
<evidence type="ECO:0000259" key="2">
    <source>
        <dbReference type="Pfam" id="PF14238"/>
    </source>
</evidence>
<dbReference type="Proteomes" id="UP000324574">
    <property type="component" value="Unassembled WGS sequence"/>
</dbReference>
<dbReference type="RefSeq" id="WP_147525767.1">
    <property type="nucleotide sequence ID" value="NZ_SAYG01000003.1"/>
</dbReference>
<keyword evidence="1" id="KW-0472">Membrane</keyword>